<keyword evidence="7" id="KW-1185">Reference proteome</keyword>
<dbReference type="EMBL" id="JAAFGS010000004">
    <property type="protein sequence ID" value="NGZ76323.1"/>
    <property type="molecule type" value="Genomic_DNA"/>
</dbReference>
<comment type="catalytic activity">
    <reaction evidence="1">
        <text>3',5'-cyclic CMP + H2O = CMP + H(+)</text>
        <dbReference type="Rhea" id="RHEA:72675"/>
        <dbReference type="ChEBI" id="CHEBI:15377"/>
        <dbReference type="ChEBI" id="CHEBI:15378"/>
        <dbReference type="ChEBI" id="CHEBI:58003"/>
        <dbReference type="ChEBI" id="CHEBI:60377"/>
    </reaction>
    <physiologicalReaction direction="left-to-right" evidence="1">
        <dbReference type="Rhea" id="RHEA:72676"/>
    </physiologicalReaction>
</comment>
<evidence type="ECO:0000256" key="3">
    <source>
        <dbReference type="ARBA" id="ARBA00048505"/>
    </source>
</evidence>
<dbReference type="PANTHER" id="PTHR42951:SF4">
    <property type="entry name" value="ACYL-COENZYME A THIOESTERASE MBLAC2"/>
    <property type="match status" value="1"/>
</dbReference>
<dbReference type="Gene3D" id="3.60.15.10">
    <property type="entry name" value="Ribonuclease Z/Hydroxyacylglutathione hydrolase-like"/>
    <property type="match status" value="1"/>
</dbReference>
<dbReference type="Proteomes" id="UP000800303">
    <property type="component" value="Unassembled WGS sequence"/>
</dbReference>
<feature type="region of interest" description="Disordered" evidence="4">
    <location>
        <begin position="114"/>
        <end position="133"/>
    </location>
</feature>
<gene>
    <name evidence="6" type="ORF">GYN08_13415</name>
</gene>
<dbReference type="InterPro" id="IPR050855">
    <property type="entry name" value="NDM-1-like"/>
</dbReference>
<evidence type="ECO:0000256" key="1">
    <source>
        <dbReference type="ARBA" id="ARBA00034221"/>
    </source>
</evidence>
<organism evidence="6 7">
    <name type="scientific">Saccharibacillus alkalitolerans</name>
    <dbReference type="NCBI Taxonomy" id="2705290"/>
    <lineage>
        <taxon>Bacteria</taxon>
        <taxon>Bacillati</taxon>
        <taxon>Bacillota</taxon>
        <taxon>Bacilli</taxon>
        <taxon>Bacillales</taxon>
        <taxon>Paenibacillaceae</taxon>
        <taxon>Saccharibacillus</taxon>
    </lineage>
</organism>
<dbReference type="SMART" id="SM00849">
    <property type="entry name" value="Lactamase_B"/>
    <property type="match status" value="1"/>
</dbReference>
<reference evidence="6 7" key="1">
    <citation type="submission" date="2020-01" db="EMBL/GenBank/DDBJ databases">
        <title>Polyphasic characterisation and genomic insights into a novel alkali tolerant bacterium VR-M41.</title>
        <authorList>
            <person name="Vemuluri V.R."/>
        </authorList>
    </citation>
    <scope>NUCLEOTIDE SEQUENCE [LARGE SCALE GENOMIC DNA]</scope>
    <source>
        <strain evidence="6 7">VR-M41</strain>
    </source>
</reference>
<dbReference type="InterPro" id="IPR036866">
    <property type="entry name" value="RibonucZ/Hydroxyglut_hydro"/>
</dbReference>
<evidence type="ECO:0000259" key="5">
    <source>
        <dbReference type="SMART" id="SM00849"/>
    </source>
</evidence>
<evidence type="ECO:0000313" key="6">
    <source>
        <dbReference type="EMBL" id="NGZ76323.1"/>
    </source>
</evidence>
<evidence type="ECO:0000256" key="4">
    <source>
        <dbReference type="SAM" id="MobiDB-lite"/>
    </source>
</evidence>
<dbReference type="InterPro" id="IPR001279">
    <property type="entry name" value="Metallo-B-lactamas"/>
</dbReference>
<name>A0ABX0F9T2_9BACL</name>
<comment type="catalytic activity">
    <reaction evidence="3">
        <text>3',5'-cyclic UMP + H2O = UMP + H(+)</text>
        <dbReference type="Rhea" id="RHEA:70575"/>
        <dbReference type="ChEBI" id="CHEBI:15377"/>
        <dbReference type="ChEBI" id="CHEBI:15378"/>
        <dbReference type="ChEBI" id="CHEBI:57865"/>
        <dbReference type="ChEBI" id="CHEBI:184387"/>
    </reaction>
    <physiologicalReaction direction="left-to-right" evidence="3">
        <dbReference type="Rhea" id="RHEA:70576"/>
    </physiologicalReaction>
</comment>
<dbReference type="Pfam" id="PF00753">
    <property type="entry name" value="Lactamase_B"/>
    <property type="match status" value="1"/>
</dbReference>
<accession>A0ABX0F9T2</accession>
<comment type="caution">
    <text evidence="6">The sequence shown here is derived from an EMBL/GenBank/DDBJ whole genome shotgun (WGS) entry which is preliminary data.</text>
</comment>
<comment type="function">
    <text evidence="2">Counteracts the endogenous Pycsar antiviral defense system. Phosphodiesterase that enables metal-dependent hydrolysis of host cyclic nucleotide Pycsar defense signals such as cCMP and cUMP.</text>
</comment>
<evidence type="ECO:0000256" key="2">
    <source>
        <dbReference type="ARBA" id="ARBA00034301"/>
    </source>
</evidence>
<sequence>MFQDNWFTVQRIDDSTYAISEYGHWEKVHSFLLLGREKAALIDTGLGIDDIKRITDKLTDLPVDVLTTHVHADHIGSHGRFERLYVHELDRGWLENGIEGLSLEQIRRDMGRDITRPVPPGFDPRTYTPFRGSPAGTLADGDTVDLGDRTLSVYHTPGHSPGHLSFFDRGRGYLFTGDLLYDETPVYAFYPSTSPEDLIASWEKIADIPNVTKVYGSHNTLGLAPDILERARSAAGWLRENGLAKFGTGTHRFNGFSVQF</sequence>
<dbReference type="RefSeq" id="WP_166275009.1">
    <property type="nucleotide sequence ID" value="NZ_JAAFGS010000004.1"/>
</dbReference>
<dbReference type="PANTHER" id="PTHR42951">
    <property type="entry name" value="METALLO-BETA-LACTAMASE DOMAIN-CONTAINING"/>
    <property type="match status" value="1"/>
</dbReference>
<proteinExistence type="predicted"/>
<dbReference type="SUPFAM" id="SSF56281">
    <property type="entry name" value="Metallo-hydrolase/oxidoreductase"/>
    <property type="match status" value="1"/>
</dbReference>
<evidence type="ECO:0000313" key="7">
    <source>
        <dbReference type="Proteomes" id="UP000800303"/>
    </source>
</evidence>
<protein>
    <submittedName>
        <fullName evidence="6">MBL fold metallo-hydrolase</fullName>
    </submittedName>
</protein>
<feature type="domain" description="Metallo-beta-lactamase" evidence="5">
    <location>
        <begin position="27"/>
        <end position="218"/>
    </location>
</feature>